<keyword evidence="2" id="KW-1185">Reference proteome</keyword>
<evidence type="ECO:0000313" key="2">
    <source>
        <dbReference type="Proteomes" id="UP000054851"/>
    </source>
</evidence>
<dbReference type="RefSeq" id="WP_061170098.1">
    <property type="nucleotide sequence ID" value="NZ_FCOA02000019.1"/>
</dbReference>
<accession>A0A158C7S1</accession>
<dbReference type="OrthoDB" id="9123221at2"/>
<reference evidence="1" key="1">
    <citation type="submission" date="2016-01" db="EMBL/GenBank/DDBJ databases">
        <authorList>
            <person name="Peeters C."/>
        </authorList>
    </citation>
    <scope>NUCLEOTIDE SEQUENCE</scope>
    <source>
        <strain evidence="1">LMG 29322</strain>
    </source>
</reference>
<name>A0A158C7S1_9BURK</name>
<protein>
    <submittedName>
        <fullName evidence="1">Uncharacterized protein</fullName>
    </submittedName>
</protein>
<dbReference type="STRING" id="1777140.AWB79_04874"/>
<comment type="caution">
    <text evidence="1">The sequence shown here is derived from an EMBL/GenBank/DDBJ whole genome shotgun (WGS) entry which is preliminary data.</text>
</comment>
<organism evidence="1 2">
    <name type="scientific">Caballeronia hypogeia</name>
    <dbReference type="NCBI Taxonomy" id="1777140"/>
    <lineage>
        <taxon>Bacteria</taxon>
        <taxon>Pseudomonadati</taxon>
        <taxon>Pseudomonadota</taxon>
        <taxon>Betaproteobacteria</taxon>
        <taxon>Burkholderiales</taxon>
        <taxon>Burkholderiaceae</taxon>
        <taxon>Caballeronia</taxon>
    </lineage>
</organism>
<evidence type="ECO:0000313" key="1">
    <source>
        <dbReference type="EMBL" id="SAK78330.1"/>
    </source>
</evidence>
<dbReference type="AlphaFoldDB" id="A0A158C7S1"/>
<proteinExistence type="predicted"/>
<gene>
    <name evidence="1" type="ORF">AWB79_04874</name>
</gene>
<sequence length="446" mass="48988">MSTSSTAGTTPHENNTSTLSLLKLLPGAGSEFGPAASDLVAHVLSHDRFDSAAATNAPRETFRGVIVEDVMNDEYVFPLGRTGQSIVLTGYRIAAGFIAERAADEWLELAHKERLARGLPAAPEGSEPHLSPDPAEADQLLDRAYECAQRILDPAAGEAVLSLFETHYRGGREFLRLSWEGLPEDLVPESRRPLAALAAAAQSGERREKRDYDPYGLDGADDYDVDRPLAYREKIGPFLFTMTYRHEYPQVDDERLGTAFAVFHEAGSDIVAAAVKLQLVKVPPLTSSADLVYTLDTYSGEMLSLALAATEALGPEKLCEVFNAHRVIYISLWEVRKPWRGEGLGVALLHQALERLPMDVDGRPNALCVAPEPYQTDMRHFETLPGVLREELKTPARRLAAHLTGWLERSKLPIATHFFVPMARHAGIGSAGENARLIDRIMESEA</sequence>
<dbReference type="EMBL" id="FCOA02000019">
    <property type="protein sequence ID" value="SAK78330.1"/>
    <property type="molecule type" value="Genomic_DNA"/>
</dbReference>
<dbReference type="Proteomes" id="UP000054851">
    <property type="component" value="Unassembled WGS sequence"/>
</dbReference>